<evidence type="ECO:0000313" key="3">
    <source>
        <dbReference type="Proteomes" id="UP001590950"/>
    </source>
</evidence>
<organism evidence="2 3">
    <name type="scientific">Stereocaulon virgatum</name>
    <dbReference type="NCBI Taxonomy" id="373712"/>
    <lineage>
        <taxon>Eukaryota</taxon>
        <taxon>Fungi</taxon>
        <taxon>Dikarya</taxon>
        <taxon>Ascomycota</taxon>
        <taxon>Pezizomycotina</taxon>
        <taxon>Lecanoromycetes</taxon>
        <taxon>OSLEUM clade</taxon>
        <taxon>Lecanoromycetidae</taxon>
        <taxon>Lecanorales</taxon>
        <taxon>Lecanorineae</taxon>
        <taxon>Stereocaulaceae</taxon>
        <taxon>Stereocaulon</taxon>
    </lineage>
</organism>
<evidence type="ECO:0000256" key="1">
    <source>
        <dbReference type="SAM" id="Phobius"/>
    </source>
</evidence>
<sequence>MRIEVHTSINVRSHTAPSTPVFVNEALPANWNDHIIEQERSASGMPTLVESARTRFVASQRPPQGSRLSAWLHGSSAIGNEQRPKATRSHTTTACYSRTPRRVRGERHPPALRHAASTRGVIDPVHSPTTSWPLSNDSFEAMRDRDRQLPTWEPYEALSRGKSVYPQSKTGPQRRGTRNVIVRNKGDRTCLPAVTDPKIRQKIFGCLFFGTILTTVLTTYLALATSNALRGATFHAVFIFFILLLTIIFSHYLVRLCMLAFHAEKRFGHRRKDMQWPTDEEAGYAQPPTPIRVTMLQDEGLHVVGSEGHDQETDEERELPPPPPAYGLWRNSVRADPNLIHWQSIGHASPPPIPDLQTQARALILAGSGHRPPSYTSEETIDIHMHAQGMPEVIGTPPLLTPPTLPLPQLAERRQAATVNYMRGEYGRAGGG</sequence>
<keyword evidence="3" id="KW-1185">Reference proteome</keyword>
<keyword evidence="1" id="KW-0812">Transmembrane</keyword>
<comment type="caution">
    <text evidence="2">The sequence shown here is derived from an EMBL/GenBank/DDBJ whole genome shotgun (WGS) entry which is preliminary data.</text>
</comment>
<dbReference type="EMBL" id="JBEFKJ010000015">
    <property type="protein sequence ID" value="KAL2042140.1"/>
    <property type="molecule type" value="Genomic_DNA"/>
</dbReference>
<keyword evidence="1" id="KW-0472">Membrane</keyword>
<evidence type="ECO:0000313" key="2">
    <source>
        <dbReference type="EMBL" id="KAL2042140.1"/>
    </source>
</evidence>
<proteinExistence type="predicted"/>
<gene>
    <name evidence="2" type="ORF">N7G274_005328</name>
</gene>
<accession>A0ABR4A8P1</accession>
<keyword evidence="1" id="KW-1133">Transmembrane helix</keyword>
<feature type="transmembrane region" description="Helical" evidence="1">
    <location>
        <begin position="203"/>
        <end position="223"/>
    </location>
</feature>
<dbReference type="Proteomes" id="UP001590950">
    <property type="component" value="Unassembled WGS sequence"/>
</dbReference>
<reference evidence="2 3" key="1">
    <citation type="submission" date="2024-09" db="EMBL/GenBank/DDBJ databases">
        <title>Rethinking Asexuality: The Enigmatic Case of Functional Sexual Genes in Lepraria (Stereocaulaceae).</title>
        <authorList>
            <person name="Doellman M."/>
            <person name="Sun Y."/>
            <person name="Barcenas-Pena A."/>
            <person name="Lumbsch H.T."/>
            <person name="Grewe F."/>
        </authorList>
    </citation>
    <scope>NUCLEOTIDE SEQUENCE [LARGE SCALE GENOMIC DNA]</scope>
    <source>
        <strain evidence="2 3">Mercado 3170</strain>
    </source>
</reference>
<name>A0ABR4A8P1_9LECA</name>
<feature type="transmembrane region" description="Helical" evidence="1">
    <location>
        <begin position="235"/>
        <end position="261"/>
    </location>
</feature>
<protein>
    <submittedName>
        <fullName evidence="2">Uncharacterized protein</fullName>
    </submittedName>
</protein>